<dbReference type="InterPro" id="IPR001031">
    <property type="entry name" value="Thioesterase"/>
</dbReference>
<dbReference type="PANTHER" id="PTHR11487:SF0">
    <property type="entry name" value="S-ACYL FATTY ACID SYNTHASE THIOESTERASE, MEDIUM CHAIN"/>
    <property type="match status" value="1"/>
</dbReference>
<dbReference type="Pfam" id="PF00975">
    <property type="entry name" value="Thioesterase"/>
    <property type="match status" value="1"/>
</dbReference>
<accession>A0AB33JYU5</accession>
<evidence type="ECO:0000256" key="1">
    <source>
        <dbReference type="ARBA" id="ARBA00007169"/>
    </source>
</evidence>
<dbReference type="SUPFAM" id="SSF53474">
    <property type="entry name" value="alpha/beta-Hydrolases"/>
    <property type="match status" value="1"/>
</dbReference>
<dbReference type="Gene3D" id="3.40.50.1820">
    <property type="entry name" value="alpha/beta hydrolase"/>
    <property type="match status" value="1"/>
</dbReference>
<sequence>MNLYCIPYAGCSARVYDAWRQYLPDGVTLVPLELPGRGSRCVDEPVDELAPLLADLRRQVDPDTPYVLFGHSYGALIAFELAKRLRADGAPEPVALLVSASRAPRLLGADADTHLLTDAELTARLAALGGTPAELLENEELMEIYLPVIRADYRILGEYGTGTPGTVGCPVVALHGSADEEADRAAAEVWAEYTEGPFRTAEIQGDHFFLHSAERELVAAVAAVCTKGETR</sequence>
<dbReference type="InterPro" id="IPR020802">
    <property type="entry name" value="TesA-like"/>
</dbReference>
<dbReference type="EMBL" id="AP035881">
    <property type="protein sequence ID" value="BFP48366.1"/>
    <property type="molecule type" value="Genomic_DNA"/>
</dbReference>
<reference evidence="4" key="1">
    <citation type="submission" date="2024-07" db="EMBL/GenBank/DDBJ databases">
        <title>Complete genome sequences of cellulolytic bacteria, Kitasatospora sp. CMC57 and Streptomyces sp. CMC78, isolated from Japanese agricultural soil.</title>
        <authorList>
            <person name="Hashimoto T."/>
            <person name="Ito M."/>
            <person name="Iwamoto M."/>
            <person name="Fukahori D."/>
            <person name="Shoda T."/>
            <person name="Sakoda M."/>
            <person name="Morohoshi T."/>
            <person name="Mitsuboshi M."/>
            <person name="Nishizawa T."/>
        </authorList>
    </citation>
    <scope>NUCLEOTIDE SEQUENCE</scope>
    <source>
        <strain evidence="4">CMC57</strain>
    </source>
</reference>
<feature type="domain" description="Thioesterase TesA-like" evidence="3">
    <location>
        <begin position="4"/>
        <end position="225"/>
    </location>
</feature>
<evidence type="ECO:0000259" key="3">
    <source>
        <dbReference type="SMART" id="SM00824"/>
    </source>
</evidence>
<comment type="similarity">
    <text evidence="1">Belongs to the thioesterase family.</text>
</comment>
<dbReference type="AlphaFoldDB" id="A0AB33JYU5"/>
<dbReference type="SMART" id="SM00824">
    <property type="entry name" value="PKS_TE"/>
    <property type="match status" value="1"/>
</dbReference>
<dbReference type="InterPro" id="IPR029058">
    <property type="entry name" value="AB_hydrolase_fold"/>
</dbReference>
<dbReference type="GO" id="GO:0008610">
    <property type="term" value="P:lipid biosynthetic process"/>
    <property type="evidence" value="ECO:0007669"/>
    <property type="project" value="TreeGrafter"/>
</dbReference>
<organism evidence="4">
    <name type="scientific">Kitasatospora sp. CMC57</name>
    <dbReference type="NCBI Taxonomy" id="3231513"/>
    <lineage>
        <taxon>Bacteria</taxon>
        <taxon>Bacillati</taxon>
        <taxon>Actinomycetota</taxon>
        <taxon>Actinomycetes</taxon>
        <taxon>Kitasatosporales</taxon>
        <taxon>Streptomycetaceae</taxon>
        <taxon>Kitasatospora</taxon>
    </lineage>
</organism>
<dbReference type="GO" id="GO:0016787">
    <property type="term" value="F:hydrolase activity"/>
    <property type="evidence" value="ECO:0007669"/>
    <property type="project" value="UniProtKB-KW"/>
</dbReference>
<evidence type="ECO:0000313" key="4">
    <source>
        <dbReference type="EMBL" id="BFP48366.1"/>
    </source>
</evidence>
<dbReference type="InterPro" id="IPR012223">
    <property type="entry name" value="TEII"/>
</dbReference>
<gene>
    <name evidence="4" type="ORF">KCMC57_47340</name>
</gene>
<dbReference type="RefSeq" id="WP_407990602.1">
    <property type="nucleotide sequence ID" value="NZ_AP035881.2"/>
</dbReference>
<keyword evidence="2" id="KW-0378">Hydrolase</keyword>
<evidence type="ECO:0000256" key="2">
    <source>
        <dbReference type="ARBA" id="ARBA00022801"/>
    </source>
</evidence>
<proteinExistence type="inferred from homology"/>
<protein>
    <submittedName>
        <fullName evidence="4">Thioesterase II family protein</fullName>
    </submittedName>
</protein>
<name>A0AB33JYU5_9ACTN</name>
<dbReference type="PANTHER" id="PTHR11487">
    <property type="entry name" value="THIOESTERASE"/>
    <property type="match status" value="1"/>
</dbReference>